<dbReference type="InterPro" id="IPR001775">
    <property type="entry name" value="GspD/PilQ"/>
</dbReference>
<reference evidence="9 10" key="1">
    <citation type="submission" date="2016-10" db="EMBL/GenBank/DDBJ databases">
        <authorList>
            <person name="de Groot N.N."/>
        </authorList>
    </citation>
    <scope>NUCLEOTIDE SEQUENCE [LARGE SCALE GENOMIC DNA]</scope>
    <source>
        <strain evidence="10">L7-484,KACC 16230,DSM 25025</strain>
    </source>
</reference>
<accession>A0A1H0EU21</accession>
<keyword evidence="5" id="KW-0813">Transport</keyword>
<evidence type="ECO:0000313" key="9">
    <source>
        <dbReference type="EMBL" id="SDN85894.1"/>
    </source>
</evidence>
<dbReference type="GO" id="GO:0009279">
    <property type="term" value="C:cell outer membrane"/>
    <property type="evidence" value="ECO:0007669"/>
    <property type="project" value="UniProtKB-SubCell"/>
</dbReference>
<dbReference type="InterPro" id="IPR038591">
    <property type="entry name" value="NolW-like_sf"/>
</dbReference>
<protein>
    <submittedName>
        <fullName evidence="9">General secretion pathway protein D</fullName>
    </submittedName>
</protein>
<feature type="domain" description="Type II/III secretion system secretin-like" evidence="7">
    <location>
        <begin position="592"/>
        <end position="757"/>
    </location>
</feature>
<dbReference type="GO" id="GO:0015627">
    <property type="term" value="C:type II protein secretion system complex"/>
    <property type="evidence" value="ECO:0007669"/>
    <property type="project" value="TreeGrafter"/>
</dbReference>
<dbReference type="PRINTS" id="PR00811">
    <property type="entry name" value="BCTERIALGSPD"/>
</dbReference>
<dbReference type="Proteomes" id="UP000198793">
    <property type="component" value="Unassembled WGS sequence"/>
</dbReference>
<gene>
    <name evidence="9" type="ORF">SAMN05192530_102222</name>
</gene>
<evidence type="ECO:0000256" key="2">
    <source>
        <dbReference type="ARBA" id="ARBA00022729"/>
    </source>
</evidence>
<feature type="region of interest" description="Disordered" evidence="6">
    <location>
        <begin position="374"/>
        <end position="429"/>
    </location>
</feature>
<dbReference type="InterPro" id="IPR050810">
    <property type="entry name" value="Bact_Secretion_Sys_Channel"/>
</dbReference>
<sequence length="789" mass="82250">MKTAPIPPHPAAPGRVLTAVSGLALLALTGCNGSGLGAVEDVAGPSGQPRLENGAPERRGPVVDVRAINAAGVARTAQPFTGFVGPQRVEYAPNTVQLTQDLNELKTSNTTGFDPNERITVDFQNASVNFVLQQLLGGALGLNYVAPDNLPGTITFRTETPIPKSRVIDVVRDLLARNDLVIRNINGVYHVGSAAVIQGLVANAAIGAAGEDVTRIVKLGKGNAAQVVQLGNALVPGGVVLQTSSSPNTVVLRASPDDADGVERLLRTISQSAVGDGTVAILPLSQSEPTAIAERVTAFYASTIRGDEPPVTVLPLEAQRALLVGTPDPQQMNGLRLLVQQLDRSTTDVSSLRVIPLTHLRAEEIAPQVSRVFGSGVETPAGSNRAEQRAALTDVKRSSPNSRLFPRARLPGAGEGPLSDGDLDTGTGTTLAPPPAIGVSPGPSGVVQGDGTTGGRVAAGQDVEAGEGAAIQGGGVSQGTTPQVAQPTAGEIRIVPDTRTNTLLVYSSYRIYNQIREIVQALDVPEAQVVIEATVIEVGLNDRLERGVQFFLESNGIGAGSGIPSAVSPTNGGIVGFSGTIGNISVNAVLTALREVTNVKVVSSPYLTVLNKRTARLVIGDQIPFATATQSSNNLGNITVTREIQVVDTGVVMEITPQIHANNSVDLQISQSVSTPVGSSQSQDLTPTIATRDLQSQILVQSGRTVLLGGLIQDRVENSRTDVPVAADLPVIGNLFRQKTKEARRNELLVLITPRVTRTSNELENITRLLRSAQVDGGGVPREAIVVKP</sequence>
<proteinExistence type="inferred from homology"/>
<comment type="similarity">
    <text evidence="4">Belongs to the bacterial secretin family.</text>
</comment>
<organism evidence="9 10">
    <name type="scientific">Aureimonas jatrophae</name>
    <dbReference type="NCBI Taxonomy" id="1166073"/>
    <lineage>
        <taxon>Bacteria</taxon>
        <taxon>Pseudomonadati</taxon>
        <taxon>Pseudomonadota</taxon>
        <taxon>Alphaproteobacteria</taxon>
        <taxon>Hyphomicrobiales</taxon>
        <taxon>Aurantimonadaceae</taxon>
        <taxon>Aureimonas</taxon>
    </lineage>
</organism>
<feature type="compositionally biased region" description="Low complexity" evidence="6">
    <location>
        <begin position="416"/>
        <end position="429"/>
    </location>
</feature>
<dbReference type="RefSeq" id="WP_170842487.1">
    <property type="nucleotide sequence ID" value="NZ_FNIT01000002.1"/>
</dbReference>
<keyword evidence="10" id="KW-1185">Reference proteome</keyword>
<keyword evidence="2" id="KW-0732">Signal</keyword>
<evidence type="ECO:0000256" key="1">
    <source>
        <dbReference type="ARBA" id="ARBA00004370"/>
    </source>
</evidence>
<dbReference type="InterPro" id="IPR005644">
    <property type="entry name" value="NolW-like"/>
</dbReference>
<dbReference type="Gene3D" id="3.30.1370.120">
    <property type="match status" value="2"/>
</dbReference>
<evidence type="ECO:0000256" key="6">
    <source>
        <dbReference type="SAM" id="MobiDB-lite"/>
    </source>
</evidence>
<dbReference type="EMBL" id="FNIT01000002">
    <property type="protein sequence ID" value="SDN85894.1"/>
    <property type="molecule type" value="Genomic_DNA"/>
</dbReference>
<dbReference type="Pfam" id="PF03958">
    <property type="entry name" value="Secretin_N"/>
    <property type="match status" value="1"/>
</dbReference>
<evidence type="ECO:0000313" key="10">
    <source>
        <dbReference type="Proteomes" id="UP000198793"/>
    </source>
</evidence>
<evidence type="ECO:0000256" key="4">
    <source>
        <dbReference type="RuleBase" id="RU004003"/>
    </source>
</evidence>
<dbReference type="PANTHER" id="PTHR30332:SF25">
    <property type="entry name" value="SECRETIN XPSD"/>
    <property type="match status" value="1"/>
</dbReference>
<dbReference type="PRINTS" id="PR01032">
    <property type="entry name" value="PHAGEIV"/>
</dbReference>
<keyword evidence="3" id="KW-0472">Membrane</keyword>
<dbReference type="PROSITE" id="PS51257">
    <property type="entry name" value="PROKAR_LIPOPROTEIN"/>
    <property type="match status" value="1"/>
</dbReference>
<dbReference type="STRING" id="1166073.SAMN05192530_102222"/>
<dbReference type="GO" id="GO:0009306">
    <property type="term" value="P:protein secretion"/>
    <property type="evidence" value="ECO:0007669"/>
    <property type="project" value="InterPro"/>
</dbReference>
<dbReference type="AlphaFoldDB" id="A0A1H0EU21"/>
<dbReference type="PANTHER" id="PTHR30332">
    <property type="entry name" value="PROBABLE GENERAL SECRETION PATHWAY PROTEIN D"/>
    <property type="match status" value="1"/>
</dbReference>
<evidence type="ECO:0000256" key="5">
    <source>
        <dbReference type="RuleBase" id="RU004004"/>
    </source>
</evidence>
<feature type="domain" description="NolW-like" evidence="8">
    <location>
        <begin position="353"/>
        <end position="528"/>
    </location>
</feature>
<dbReference type="Pfam" id="PF00263">
    <property type="entry name" value="Secretin"/>
    <property type="match status" value="1"/>
</dbReference>
<evidence type="ECO:0000259" key="8">
    <source>
        <dbReference type="Pfam" id="PF03958"/>
    </source>
</evidence>
<comment type="subcellular location">
    <subcellularLocation>
        <location evidence="5">Cell outer membrane</location>
    </subcellularLocation>
    <subcellularLocation>
        <location evidence="1">Membrane</location>
    </subcellularLocation>
</comment>
<name>A0A1H0EU21_9HYPH</name>
<dbReference type="InterPro" id="IPR004846">
    <property type="entry name" value="T2SS/T3SS_dom"/>
</dbReference>
<evidence type="ECO:0000256" key="3">
    <source>
        <dbReference type="ARBA" id="ARBA00023136"/>
    </source>
</evidence>
<evidence type="ECO:0000259" key="7">
    <source>
        <dbReference type="Pfam" id="PF00263"/>
    </source>
</evidence>